<reference evidence="3" key="1">
    <citation type="submission" date="2021-03" db="EMBL/GenBank/DDBJ databases">
        <title>Revisited historic fungal species revealed as producer of novel bioactive compounds through whole genome sequencing and comparative genomics.</title>
        <authorList>
            <person name="Vignolle G.A."/>
            <person name="Hochenegger N."/>
            <person name="Mach R.L."/>
            <person name="Mach-Aigner A.R."/>
            <person name="Javad Rahimi M."/>
            <person name="Salim K.A."/>
            <person name="Chan C.M."/>
            <person name="Lim L.B.L."/>
            <person name="Cai F."/>
            <person name="Druzhinina I.S."/>
            <person name="U'Ren J.M."/>
            <person name="Derntl C."/>
        </authorList>
    </citation>
    <scope>NUCLEOTIDE SEQUENCE</scope>
    <source>
        <strain evidence="3">TUCIM 5799</strain>
    </source>
</reference>
<evidence type="ECO:0000256" key="2">
    <source>
        <dbReference type="SAM" id="Phobius"/>
    </source>
</evidence>
<accession>A0A9P9WJG6</accession>
<comment type="caution">
    <text evidence="3">The sequence shown here is derived from an EMBL/GenBank/DDBJ whole genome shotgun (WGS) entry which is preliminary data.</text>
</comment>
<keyword evidence="2" id="KW-0812">Transmembrane</keyword>
<organism evidence="3 4">
    <name type="scientific">Neoarthrinium moseri</name>
    <dbReference type="NCBI Taxonomy" id="1658444"/>
    <lineage>
        <taxon>Eukaryota</taxon>
        <taxon>Fungi</taxon>
        <taxon>Dikarya</taxon>
        <taxon>Ascomycota</taxon>
        <taxon>Pezizomycotina</taxon>
        <taxon>Sordariomycetes</taxon>
        <taxon>Xylariomycetidae</taxon>
        <taxon>Amphisphaeriales</taxon>
        <taxon>Apiosporaceae</taxon>
        <taxon>Neoarthrinium</taxon>
    </lineage>
</organism>
<feature type="compositionally biased region" description="Polar residues" evidence="1">
    <location>
        <begin position="607"/>
        <end position="616"/>
    </location>
</feature>
<gene>
    <name evidence="3" type="ORF">JX265_007835</name>
</gene>
<evidence type="ECO:0008006" key="5">
    <source>
        <dbReference type="Google" id="ProtNLM"/>
    </source>
</evidence>
<name>A0A9P9WJG6_9PEZI</name>
<evidence type="ECO:0000313" key="3">
    <source>
        <dbReference type="EMBL" id="KAI1866534.1"/>
    </source>
</evidence>
<dbReference type="AlphaFoldDB" id="A0A9P9WJG6"/>
<keyword evidence="2" id="KW-1133">Transmembrane helix</keyword>
<keyword evidence="2" id="KW-0472">Membrane</keyword>
<feature type="compositionally biased region" description="Polar residues" evidence="1">
    <location>
        <begin position="573"/>
        <end position="590"/>
    </location>
</feature>
<keyword evidence="4" id="KW-1185">Reference proteome</keyword>
<feature type="region of interest" description="Disordered" evidence="1">
    <location>
        <begin position="546"/>
        <end position="651"/>
    </location>
</feature>
<feature type="transmembrane region" description="Helical" evidence="2">
    <location>
        <begin position="12"/>
        <end position="32"/>
    </location>
</feature>
<dbReference type="Proteomes" id="UP000829685">
    <property type="component" value="Unassembled WGS sequence"/>
</dbReference>
<evidence type="ECO:0000313" key="4">
    <source>
        <dbReference type="Proteomes" id="UP000829685"/>
    </source>
</evidence>
<evidence type="ECO:0000256" key="1">
    <source>
        <dbReference type="SAM" id="MobiDB-lite"/>
    </source>
</evidence>
<dbReference type="EMBL" id="JAFIMR010000020">
    <property type="protein sequence ID" value="KAI1866534.1"/>
    <property type="molecule type" value="Genomic_DNA"/>
</dbReference>
<feature type="compositionally biased region" description="Basic and acidic residues" evidence="1">
    <location>
        <begin position="559"/>
        <end position="572"/>
    </location>
</feature>
<feature type="compositionally biased region" description="Polar residues" evidence="1">
    <location>
        <begin position="546"/>
        <end position="558"/>
    </location>
</feature>
<proteinExistence type="predicted"/>
<sequence>MGGADDNSELYVAIVALIIAVIAFATTVIQLAQSIIATARGLPNCDERVMGKWADLSSRKFKWWQLRLEIDFQAPVIFLAPANNVRGPVKDEHNNDAPISYANGTEESFDAFGVSEYQQDDAFNQRMGRQRVHTVNNELATWVTLLSAIQTMEKSSRSWEFKRWQDSLQPQPTLKEQSVTLAVGLQKKKRSFDANPTVKKPYATTTLCHLVELTAILGLYWKEFNRDQDKYRAEGNGYSLLGTRVDDFGLVFVFEKTGWATFEQNRIIPTREVKELCFGSLPTFYREVDPASDEMWSSRLMEQRTMSTLRLGSRQEIVDTLSLIGCNTNTTLYYQKDGSKNTHLFPVTFEIMGMLGRTLHVMNRPFRFLPNPTIFAWNSQRFNMRRMLSEFEKSLRANLDASSRTRHAISEDLERVMAMAAMLQRKLPEQNAQFAPQDLNEIHGVIDSITGMLSEATKDKKVVLDVLRRHIQEVLLAINTTADQTQALNPASPISRPVSFDDLLEVPPERRERQFMMKYFGEIRLRVISIDSEHDDLQAQVSLHIHTSSPQQQEQTAQDDMKAQSDQRRDQKQAAQPQPATDNSPNTDTAAASPDPQHRAPAPSGSPPMSNSSQFPSAGLSRPVLRADTDTTGWGIGSRTSTNQSHAHRSETWNTTMSDRFEPRRNDIWCALVLRMLCWLLLHDFDKRDVQVPKSELMGSRLPVYIM</sequence>
<protein>
    <recommendedName>
        <fullName evidence="5">Modin</fullName>
    </recommendedName>
</protein>